<accession>A0ABP5H4Z2</accession>
<name>A0ABP5H4Z2_9ACTN</name>
<dbReference type="RefSeq" id="WP_344671696.1">
    <property type="nucleotide sequence ID" value="NZ_BAAAQN010000089.1"/>
</dbReference>
<reference evidence="2" key="1">
    <citation type="journal article" date="2019" name="Int. J. Syst. Evol. Microbiol.">
        <title>The Global Catalogue of Microorganisms (GCM) 10K type strain sequencing project: providing services to taxonomists for standard genome sequencing and annotation.</title>
        <authorList>
            <consortium name="The Broad Institute Genomics Platform"/>
            <consortium name="The Broad Institute Genome Sequencing Center for Infectious Disease"/>
            <person name="Wu L."/>
            <person name="Ma J."/>
        </authorList>
    </citation>
    <scope>NUCLEOTIDE SEQUENCE [LARGE SCALE GENOMIC DNA]</scope>
    <source>
        <strain evidence="2">JCM 16014</strain>
    </source>
</reference>
<keyword evidence="2" id="KW-1185">Reference proteome</keyword>
<dbReference type="Proteomes" id="UP001500751">
    <property type="component" value="Unassembled WGS sequence"/>
</dbReference>
<organism evidence="1 2">
    <name type="scientific">Catenulispora yoronensis</name>
    <dbReference type="NCBI Taxonomy" id="450799"/>
    <lineage>
        <taxon>Bacteria</taxon>
        <taxon>Bacillati</taxon>
        <taxon>Actinomycetota</taxon>
        <taxon>Actinomycetes</taxon>
        <taxon>Catenulisporales</taxon>
        <taxon>Catenulisporaceae</taxon>
        <taxon>Catenulispora</taxon>
    </lineage>
</organism>
<evidence type="ECO:0008006" key="3">
    <source>
        <dbReference type="Google" id="ProtNLM"/>
    </source>
</evidence>
<sequence length="579" mass="61475">MTQVDLVVLGALDRATQNFTTISGVAEHLTREAGELDPATYDPVHLDAVRAAIGFRLLPDGTFSGEFAGALSGQWPDTVDQVSSDALQLWAAYADAASSAAARAHLHDLLTAAKADRPHRHARDAISAYRAAAPVFLAADTVSTRVRATESLLRALHLSLSMNQKDLRELVVKDIVTMAEDMLDTASPPLGLLHRLLSPLHAAKADAATVTSLIERAVTASENDIILHQAFLKLLRQLAADDQARQAIDRRIVIAMIDTAENKMTGVLSLMLLNDAATAPQNAGLTDLSEAARKKMQAMQVQSLGMKTRGMLLELTPAERDAALAEVDQANTLAEALWRIAAMPAPAGTDTAAEQAALALMASAPLATGIARGSINPAGPVPTAPASTDGLANTKDMYRKVATQRAGLAFAAQLDWVWERFAPTVDDLVAVFDCPELVTASRTKMLARAFAFYGIGENDDVSVHLAVPRVEALVREILRGHGVPMLTVAKGDTNGGVLQMGTLISNMEKIGFDEDRRHSFVLTFTDGERGLNVRNDVCHGLVDCPPRPVVALVLQAALHLLAVAHGVIALSALAAAPPP</sequence>
<comment type="caution">
    <text evidence="1">The sequence shown here is derived from an EMBL/GenBank/DDBJ whole genome shotgun (WGS) entry which is preliminary data.</text>
</comment>
<evidence type="ECO:0000313" key="2">
    <source>
        <dbReference type="Proteomes" id="UP001500751"/>
    </source>
</evidence>
<gene>
    <name evidence="1" type="ORF">GCM10009839_87790</name>
</gene>
<dbReference type="EMBL" id="BAAAQN010000089">
    <property type="protein sequence ID" value="GAA2062978.1"/>
    <property type="molecule type" value="Genomic_DNA"/>
</dbReference>
<evidence type="ECO:0000313" key="1">
    <source>
        <dbReference type="EMBL" id="GAA2062978.1"/>
    </source>
</evidence>
<proteinExistence type="predicted"/>
<protein>
    <recommendedName>
        <fullName evidence="3">DUF4209 domain-containing protein</fullName>
    </recommendedName>
</protein>